<dbReference type="SUPFAM" id="SSF50729">
    <property type="entry name" value="PH domain-like"/>
    <property type="match status" value="1"/>
</dbReference>
<evidence type="ECO:0000256" key="2">
    <source>
        <dbReference type="ARBA" id="ARBA00004529"/>
    </source>
</evidence>
<dbReference type="SUPFAM" id="SSF118370">
    <property type="entry name" value="Vasodilator-stimulated phosphoprotein, VASP, tetramerisation domain"/>
    <property type="match status" value="1"/>
</dbReference>
<keyword evidence="9 13" id="KW-0966">Cell projection</keyword>
<evidence type="ECO:0000256" key="6">
    <source>
        <dbReference type="ARBA" id="ARBA00023036"/>
    </source>
</evidence>
<dbReference type="GO" id="GO:0005737">
    <property type="term" value="C:cytoplasm"/>
    <property type="evidence" value="ECO:0007669"/>
    <property type="project" value="UniProtKB-UniRule"/>
</dbReference>
<dbReference type="GO" id="GO:0003779">
    <property type="term" value="F:actin binding"/>
    <property type="evidence" value="ECO:0007669"/>
    <property type="project" value="UniProtKB-KW"/>
</dbReference>
<keyword evidence="17" id="KW-1185">Reference proteome</keyword>
<dbReference type="PROSITE" id="PS50229">
    <property type="entry name" value="WH1"/>
    <property type="match status" value="1"/>
</dbReference>
<evidence type="ECO:0000256" key="9">
    <source>
        <dbReference type="ARBA" id="ARBA00023273"/>
    </source>
</evidence>
<keyword evidence="8 13" id="KW-0206">Cytoskeleton</keyword>
<evidence type="ECO:0000259" key="15">
    <source>
        <dbReference type="PROSITE" id="PS50229"/>
    </source>
</evidence>
<evidence type="ECO:0000256" key="3">
    <source>
        <dbReference type="ARBA" id="ARBA00009785"/>
    </source>
</evidence>
<dbReference type="PANTHER" id="PTHR11202:SF4">
    <property type="entry name" value="ENA_VASP-LIKE PROTEIN"/>
    <property type="match status" value="1"/>
</dbReference>
<evidence type="ECO:0000256" key="7">
    <source>
        <dbReference type="ARBA" id="ARBA00023203"/>
    </source>
</evidence>
<dbReference type="Pfam" id="PF08776">
    <property type="entry name" value="VASP_tetra"/>
    <property type="match status" value="1"/>
</dbReference>
<evidence type="ECO:0000313" key="17">
    <source>
        <dbReference type="Proteomes" id="UP000386466"/>
    </source>
</evidence>
<dbReference type="PANTHER" id="PTHR11202">
    <property type="entry name" value="SPROUTY-RELATED, EVH1 DOMAIN-CONTAINING PROTEIN FAMILY MEMBER"/>
    <property type="match status" value="1"/>
</dbReference>
<sequence>MFAFEEFSEQSICQARASVMVYDDTSKKWVPIKAGQQGFSRINIYHNTASNTFRVVGVKLQDQQVVINYSIVKGLKYNQATPTFHQWRDARQVYGLNFASKEEATTFSNAMLFALNIMNSQEGGPSTQRQVQNGPSPDEMDIQRRQVMEQTQHQQQRQEPLERRASATGATPPPPPPLPAGGAQGASHDESSVSGLAAALAGAKLRRVQRPEDASGGSSPSGTSKSDANRASSGGGGGGLMEEMNKLLAKRRKAASQTDKPADKKEDESQTEELSTSPSPGTRAASQPPNSSEAGRKPWERSNSVEKPVSSLLSRTPSVAKSPEAKSPLQAQPHSRMKPVGGVNDVALDALDLDRMKQEILEEVVRELHKVKEEIIDAIRQELSGISTS</sequence>
<protein>
    <recommendedName>
        <fullName evidence="4">Ena/VASP-like protein</fullName>
    </recommendedName>
    <alternativeName>
        <fullName evidence="10">Ena/vasodilator-stimulated phosphoprotein-like</fullName>
    </alternativeName>
</protein>
<dbReference type="GO" id="GO:0051289">
    <property type="term" value="P:protein homotetramerization"/>
    <property type="evidence" value="ECO:0007669"/>
    <property type="project" value="InterPro"/>
</dbReference>
<feature type="domain" description="WH1" evidence="15">
    <location>
        <begin position="4"/>
        <end position="118"/>
    </location>
</feature>
<dbReference type="Pfam" id="PF00568">
    <property type="entry name" value="WH1"/>
    <property type="match status" value="1"/>
</dbReference>
<evidence type="ECO:0000256" key="4">
    <source>
        <dbReference type="ARBA" id="ARBA00017156"/>
    </source>
</evidence>
<gene>
    <name evidence="16" type="ORF">LYPA_23C010949</name>
</gene>
<comment type="function">
    <text evidence="11">Ena/VASP proteins are actin-associated proteins involved in a range of processes dependent on cytoskeleton remodeling and cell polarity such as axon guidance and lamellipodial and filopodial dynamics in migrating cells. EVL enhances actin nucleation and polymerization.</text>
</comment>
<dbReference type="Proteomes" id="UP000386466">
    <property type="component" value="Unassembled WGS sequence"/>
</dbReference>
<evidence type="ECO:0000256" key="10">
    <source>
        <dbReference type="ARBA" id="ARBA00033193"/>
    </source>
</evidence>
<dbReference type="GO" id="GO:0005522">
    <property type="term" value="F:profilin binding"/>
    <property type="evidence" value="ECO:0007669"/>
    <property type="project" value="TreeGrafter"/>
</dbReference>
<evidence type="ECO:0000256" key="12">
    <source>
        <dbReference type="ARBA" id="ARBA00063798"/>
    </source>
</evidence>
<reference evidence="16 17" key="1">
    <citation type="submission" date="2019-01" db="EMBL/GenBank/DDBJ databases">
        <authorList>
            <person name="Alioto T."/>
            <person name="Alioto T."/>
        </authorList>
    </citation>
    <scope>NUCLEOTIDE SEQUENCE [LARGE SCALE GENOMIC DNA]</scope>
</reference>
<dbReference type="GO" id="GO:0017124">
    <property type="term" value="F:SH3 domain binding"/>
    <property type="evidence" value="ECO:0007669"/>
    <property type="project" value="UniProtKB-KW"/>
</dbReference>
<evidence type="ECO:0000256" key="1">
    <source>
        <dbReference type="ARBA" id="ARBA00004510"/>
    </source>
</evidence>
<dbReference type="GO" id="GO:0001725">
    <property type="term" value="C:stress fiber"/>
    <property type="evidence" value="ECO:0007669"/>
    <property type="project" value="UniProtKB-SubCell"/>
</dbReference>
<dbReference type="GO" id="GO:0030838">
    <property type="term" value="P:positive regulation of actin filament polymerization"/>
    <property type="evidence" value="ECO:0007669"/>
    <property type="project" value="TreeGrafter"/>
</dbReference>
<dbReference type="PIRSF" id="PIRSF038010">
    <property type="entry name" value="Vasodilator_Phospo"/>
    <property type="match status" value="1"/>
</dbReference>
<dbReference type="InterPro" id="IPR000697">
    <property type="entry name" value="WH1/EVH1_dom"/>
</dbReference>
<dbReference type="GO" id="GO:0030027">
    <property type="term" value="C:lamellipodium"/>
    <property type="evidence" value="ECO:0007669"/>
    <property type="project" value="UniProtKB-SubCell"/>
</dbReference>
<feature type="compositionally biased region" description="Low complexity" evidence="14">
    <location>
        <begin position="148"/>
        <end position="158"/>
    </location>
</feature>
<dbReference type="InterPro" id="IPR014885">
    <property type="entry name" value="VASP_tetra"/>
</dbReference>
<dbReference type="Gene3D" id="1.20.5.1160">
    <property type="entry name" value="Vasodilator-stimulated phosphoprotein"/>
    <property type="match status" value="1"/>
</dbReference>
<feature type="region of interest" description="Disordered" evidence="14">
    <location>
        <begin position="147"/>
        <end position="341"/>
    </location>
</feature>
<dbReference type="SMART" id="SM00461">
    <property type="entry name" value="WH1"/>
    <property type="match status" value="1"/>
</dbReference>
<dbReference type="Gene3D" id="2.30.29.30">
    <property type="entry name" value="Pleckstrin-homology domain (PH domain)/Phosphotyrosine-binding domain (PTB)"/>
    <property type="match status" value="1"/>
</dbReference>
<dbReference type="FunFam" id="1.20.5.1160:FF:000004">
    <property type="entry name" value="Enah/Vasp-like, isoform CRA_a"/>
    <property type="match status" value="1"/>
</dbReference>
<evidence type="ECO:0000256" key="5">
    <source>
        <dbReference type="ARBA" id="ARBA00022490"/>
    </source>
</evidence>
<dbReference type="FunFam" id="2.30.29.30:FF:000071">
    <property type="entry name" value="Enah/Vasp-like, isoform CRA_a"/>
    <property type="match status" value="1"/>
</dbReference>
<dbReference type="InterPro" id="IPR011993">
    <property type="entry name" value="PH-like_dom_sf"/>
</dbReference>
<dbReference type="InterPro" id="IPR038023">
    <property type="entry name" value="VASP_sf"/>
</dbReference>
<keyword evidence="5 13" id="KW-0963">Cytoplasm</keyword>
<dbReference type="EMBL" id="CAAGRJ010017875">
    <property type="protein sequence ID" value="VFV33315.1"/>
    <property type="molecule type" value="Genomic_DNA"/>
</dbReference>
<evidence type="ECO:0000256" key="8">
    <source>
        <dbReference type="ARBA" id="ARBA00023212"/>
    </source>
</evidence>
<proteinExistence type="inferred from homology"/>
<feature type="compositionally biased region" description="Basic and acidic residues" evidence="14">
    <location>
        <begin position="294"/>
        <end position="304"/>
    </location>
</feature>
<comment type="subcellular location">
    <subcellularLocation>
        <location evidence="1">Cell projection</location>
        <location evidence="1">Lamellipodium</location>
    </subcellularLocation>
    <subcellularLocation>
        <location evidence="2">Cytoplasm</location>
        <location evidence="2">Cytoskeleton</location>
        <location evidence="2">Stress fiber</location>
    </subcellularLocation>
</comment>
<keyword evidence="7 13" id="KW-0009">Actin-binding</keyword>
<dbReference type="AlphaFoldDB" id="A0A485NIF2"/>
<accession>A0A485NIF2</accession>
<dbReference type="CDD" id="cd01207">
    <property type="entry name" value="EVH1_Ena_VASP-like"/>
    <property type="match status" value="1"/>
</dbReference>
<evidence type="ECO:0000256" key="13">
    <source>
        <dbReference type="PIRNR" id="PIRNR038010"/>
    </source>
</evidence>
<comment type="function">
    <text evidence="13">Ena/VASP proteins are actin-associated proteins involved in a range of processes dependent on cytoskeleton remodeling and cell polarity such as axon guidance, lamellipodial and filopodial dynamics, platelet activation and cell migration.</text>
</comment>
<evidence type="ECO:0000256" key="14">
    <source>
        <dbReference type="SAM" id="MobiDB-lite"/>
    </source>
</evidence>
<dbReference type="InterPro" id="IPR017354">
    <property type="entry name" value="VASP/EVL"/>
</dbReference>
<organism evidence="16 17">
    <name type="scientific">Lynx pardinus</name>
    <name type="common">Iberian lynx</name>
    <name type="synonym">Felis pardina</name>
    <dbReference type="NCBI Taxonomy" id="191816"/>
    <lineage>
        <taxon>Eukaryota</taxon>
        <taxon>Metazoa</taxon>
        <taxon>Chordata</taxon>
        <taxon>Craniata</taxon>
        <taxon>Vertebrata</taxon>
        <taxon>Euteleostomi</taxon>
        <taxon>Mammalia</taxon>
        <taxon>Eutheria</taxon>
        <taxon>Laurasiatheria</taxon>
        <taxon>Carnivora</taxon>
        <taxon>Feliformia</taxon>
        <taxon>Felidae</taxon>
        <taxon>Felinae</taxon>
        <taxon>Lynx</taxon>
    </lineage>
</organism>
<evidence type="ECO:0000313" key="16">
    <source>
        <dbReference type="EMBL" id="VFV33315.1"/>
    </source>
</evidence>
<name>A0A485NIF2_LYNPA</name>
<evidence type="ECO:0000256" key="11">
    <source>
        <dbReference type="ARBA" id="ARBA00057639"/>
    </source>
</evidence>
<feature type="compositionally biased region" description="Low complexity" evidence="14">
    <location>
        <begin position="215"/>
        <end position="226"/>
    </location>
</feature>
<feature type="compositionally biased region" description="Polar residues" evidence="14">
    <location>
        <begin position="272"/>
        <end position="293"/>
    </location>
</feature>
<comment type="similarity">
    <text evidence="3 13">Belongs to the Ena/VASP family.</text>
</comment>
<dbReference type="GO" id="GO:0008154">
    <property type="term" value="P:actin polymerization or depolymerization"/>
    <property type="evidence" value="ECO:0007669"/>
    <property type="project" value="UniProtKB-UniRule"/>
</dbReference>
<keyword evidence="6" id="KW-0729">SH3-binding</keyword>
<comment type="subunit">
    <text evidence="12">Homotetramer. Binds to the SH3 domains of ABL1, LYN and SRC. Also binds to profilin, with preference for isoform IIa of PFN2, and the WW domain of APBB1/FE65. Binds to SEMA6A. Interacts, via the Pro-rich region, with the C-terminal SH3 domain of DNMBP. Interacts with RAPH1. Binds, via the EVH1 domain, the Pro-rich domain of Listeria monocytogenes actA. Binds, via the EVH1 domain, the Pro-rich domain of ZYX. Interacts with FYB1. Interacts with ZDHHC17.</text>
</comment>